<dbReference type="InterPro" id="IPR016772">
    <property type="entry name" value="UCP020408"/>
</dbReference>
<accession>A0AAW5WRP3</accession>
<comment type="similarity">
    <text evidence="1">Belongs to the UPF0751 family.</text>
</comment>
<dbReference type="Proteomes" id="UP001212401">
    <property type="component" value="Unassembled WGS sequence"/>
</dbReference>
<evidence type="ECO:0000256" key="1">
    <source>
        <dbReference type="ARBA" id="ARBA00007189"/>
    </source>
</evidence>
<dbReference type="AlphaFoldDB" id="A0AAW5WRP3"/>
<comment type="caution">
    <text evidence="3">The sequence shown here is derived from an EMBL/GenBank/DDBJ whole genome shotgun (WGS) entry which is preliminary data.</text>
</comment>
<dbReference type="EMBL" id="JAKHPH010000002">
    <property type="protein sequence ID" value="MCZ3666962.1"/>
    <property type="molecule type" value="Genomic_DNA"/>
</dbReference>
<evidence type="ECO:0000313" key="4">
    <source>
        <dbReference type="Proteomes" id="UP001212401"/>
    </source>
</evidence>
<reference evidence="3" key="1">
    <citation type="submission" date="2022-01" db="EMBL/GenBank/DDBJ databases">
        <title>VMRC isolate genome collection.</title>
        <authorList>
            <person name="France M."/>
            <person name="Rutt L."/>
            <person name="Humphrys M."/>
            <person name="Ravel J."/>
        </authorList>
    </citation>
    <scope>NUCLEOTIDE SEQUENCE</scope>
    <source>
        <strain evidence="3">C0048A1</strain>
    </source>
</reference>
<name>A0AAW5WRP3_9LACO</name>
<evidence type="ECO:0000256" key="2">
    <source>
        <dbReference type="SAM" id="MobiDB-lite"/>
    </source>
</evidence>
<gene>
    <name evidence="3" type="ORF">L2724_01510</name>
</gene>
<proteinExistence type="inferred from homology"/>
<feature type="region of interest" description="Disordered" evidence="2">
    <location>
        <begin position="45"/>
        <end position="106"/>
    </location>
</feature>
<feature type="compositionally biased region" description="Polar residues" evidence="2">
    <location>
        <begin position="46"/>
        <end position="61"/>
    </location>
</feature>
<dbReference type="Pfam" id="PF10087">
    <property type="entry name" value="DUF2325"/>
    <property type="match status" value="1"/>
</dbReference>
<dbReference type="RefSeq" id="WP_240410784.1">
    <property type="nucleotide sequence ID" value="NZ_CALVCD010000001.1"/>
</dbReference>
<protein>
    <submittedName>
        <fullName evidence="3">DUF2325 domain-containing protein</fullName>
    </submittedName>
</protein>
<organism evidence="3 4">
    <name type="scientific">Limosilactobacillus vaginalis</name>
    <dbReference type="NCBI Taxonomy" id="1633"/>
    <lineage>
        <taxon>Bacteria</taxon>
        <taxon>Bacillati</taxon>
        <taxon>Bacillota</taxon>
        <taxon>Bacilli</taxon>
        <taxon>Lactobacillales</taxon>
        <taxon>Lactobacillaceae</taxon>
        <taxon>Limosilactobacillus</taxon>
    </lineage>
</organism>
<evidence type="ECO:0000313" key="3">
    <source>
        <dbReference type="EMBL" id="MCZ3666962.1"/>
    </source>
</evidence>
<sequence length="413" mass="46811">MQIYDYRHELIELLENTSSDQQSLRQTLQSLNTVINILNHYEDTKSSTSFQRPKQFSQSESKATRPAPRIRQASHSSLLTGPAHEVTTSSLKRPVTPEPVTVEKVSQEERLAADDLYLVHRKLSGAEINHHYYSEALIHSLHFPLEDGDIVQLDPQQTVRGLPSIRRVTADHLDGYKPEKIEVIEYAELSSVPGSDVLQISSTLKGNSILDESSANTIVIDPFKFPGRSLKAGMVIDYAYFDHGNGLEDAKNGSIRWIHEKQDFDTTKQPAKPKQVKKPVHPRHDYEKKLDYDLKQRIVLLITGDRERSQELKAVVDKHHGIYHALDASMEDKVSSSKMKREIRDADFVVVCIDKIHHRISQLANHHAKRYEKPLAIANTTTNTAVERAIARALNGDPAYAQTSEDMANYQEK</sequence>